<keyword evidence="4 7" id="KW-1133">Transmembrane helix</keyword>
<evidence type="ECO:0000256" key="6">
    <source>
        <dbReference type="SAM" id="MobiDB-lite"/>
    </source>
</evidence>
<dbReference type="EMBL" id="BRVS01000002">
    <property type="protein sequence ID" value="GLB66207.1"/>
    <property type="molecule type" value="Genomic_DNA"/>
</dbReference>
<dbReference type="InterPro" id="IPR005548">
    <property type="entry name" value="Cell_div_FtsQ/DivIB_C"/>
</dbReference>
<proteinExistence type="predicted"/>
<dbReference type="Gene3D" id="3.10.20.310">
    <property type="entry name" value="membrane protein fhac"/>
    <property type="match status" value="1"/>
</dbReference>
<gene>
    <name evidence="10" type="ORF">AHIS1636_06460</name>
</gene>
<feature type="domain" description="Cell division protein FtsQ/DivIB C-terminal" evidence="8">
    <location>
        <begin position="289"/>
        <end position="404"/>
    </location>
</feature>
<evidence type="ECO:0000256" key="5">
    <source>
        <dbReference type="ARBA" id="ARBA00023306"/>
    </source>
</evidence>
<feature type="domain" description="POTRA" evidence="9">
    <location>
        <begin position="218"/>
        <end position="285"/>
    </location>
</feature>
<comment type="caution">
    <text evidence="10">The sequence shown here is derived from an EMBL/GenBank/DDBJ whole genome shotgun (WGS) entry which is preliminary data.</text>
</comment>
<evidence type="ECO:0000259" key="8">
    <source>
        <dbReference type="Pfam" id="PF03799"/>
    </source>
</evidence>
<evidence type="ECO:0000256" key="4">
    <source>
        <dbReference type="ARBA" id="ARBA00022989"/>
    </source>
</evidence>
<dbReference type="InterPro" id="IPR013685">
    <property type="entry name" value="POTRA_FtsQ_type"/>
</dbReference>
<dbReference type="InterPro" id="IPR050487">
    <property type="entry name" value="FtsQ_DivIB"/>
</dbReference>
<dbReference type="Pfam" id="PF03799">
    <property type="entry name" value="FtsQ_DivIB_C"/>
    <property type="match status" value="1"/>
</dbReference>
<evidence type="ECO:0000256" key="2">
    <source>
        <dbReference type="ARBA" id="ARBA00022618"/>
    </source>
</evidence>
<evidence type="ECO:0000256" key="1">
    <source>
        <dbReference type="ARBA" id="ARBA00022475"/>
    </source>
</evidence>
<dbReference type="RefSeq" id="WP_264794374.1">
    <property type="nucleotide sequence ID" value="NZ_BRVS01000002.1"/>
</dbReference>
<keyword evidence="7" id="KW-0472">Membrane</keyword>
<evidence type="ECO:0000313" key="10">
    <source>
        <dbReference type="EMBL" id="GLB66207.1"/>
    </source>
</evidence>
<keyword evidence="2" id="KW-0132">Cell division</keyword>
<feature type="compositionally biased region" description="Basic and acidic residues" evidence="6">
    <location>
        <begin position="42"/>
        <end position="57"/>
    </location>
</feature>
<keyword evidence="1" id="KW-1003">Cell membrane</keyword>
<reference evidence="10 11" key="1">
    <citation type="journal article" date="2023" name="Int. J. Syst. Evol. Microbiol.">
        <title>Arthrobacter mangrovi sp. nov., an actinobacterium isolated from the rhizosphere of a mangrove.</title>
        <authorList>
            <person name="Hamada M."/>
            <person name="Saitou S."/>
            <person name="Enomoto N."/>
            <person name="Nanri K."/>
            <person name="Hidaka K."/>
            <person name="Miura T."/>
            <person name="Tamura T."/>
        </authorList>
    </citation>
    <scope>NUCLEOTIDE SEQUENCE [LARGE SCALE GENOMIC DNA]</scope>
    <source>
        <strain evidence="10 11">NBRC 112813</strain>
    </source>
</reference>
<evidence type="ECO:0000256" key="3">
    <source>
        <dbReference type="ARBA" id="ARBA00022692"/>
    </source>
</evidence>
<keyword evidence="5" id="KW-0131">Cell cycle</keyword>
<accession>A0ABQ5MQE2</accession>
<name>A0ABQ5MQE2_9MICC</name>
<dbReference type="PANTHER" id="PTHR37820:SF1">
    <property type="entry name" value="CELL DIVISION PROTEIN FTSQ"/>
    <property type="match status" value="1"/>
</dbReference>
<dbReference type="Proteomes" id="UP001209654">
    <property type="component" value="Unassembled WGS sequence"/>
</dbReference>
<feature type="region of interest" description="Disordered" evidence="6">
    <location>
        <begin position="1"/>
        <end position="169"/>
    </location>
</feature>
<evidence type="ECO:0000259" key="9">
    <source>
        <dbReference type="Pfam" id="PF08478"/>
    </source>
</evidence>
<evidence type="ECO:0000313" key="11">
    <source>
        <dbReference type="Proteomes" id="UP001209654"/>
    </source>
</evidence>
<feature type="transmembrane region" description="Helical" evidence="7">
    <location>
        <begin position="193"/>
        <end position="217"/>
    </location>
</feature>
<evidence type="ECO:0000256" key="7">
    <source>
        <dbReference type="SAM" id="Phobius"/>
    </source>
</evidence>
<keyword evidence="3 7" id="KW-0812">Transmembrane</keyword>
<evidence type="ECO:0008006" key="12">
    <source>
        <dbReference type="Google" id="ProtNLM"/>
    </source>
</evidence>
<dbReference type="PANTHER" id="PTHR37820">
    <property type="entry name" value="CELL DIVISION PROTEIN DIVIB"/>
    <property type="match status" value="1"/>
</dbReference>
<feature type="compositionally biased region" description="Low complexity" evidence="6">
    <location>
        <begin position="23"/>
        <end position="35"/>
    </location>
</feature>
<organism evidence="10 11">
    <name type="scientific">Arthrobacter mangrovi</name>
    <dbReference type="NCBI Taxonomy" id="2966350"/>
    <lineage>
        <taxon>Bacteria</taxon>
        <taxon>Bacillati</taxon>
        <taxon>Actinomycetota</taxon>
        <taxon>Actinomycetes</taxon>
        <taxon>Micrococcales</taxon>
        <taxon>Micrococcaceae</taxon>
        <taxon>Arthrobacter</taxon>
    </lineage>
</organism>
<feature type="compositionally biased region" description="Basic residues" evidence="6">
    <location>
        <begin position="1"/>
        <end position="10"/>
    </location>
</feature>
<dbReference type="Pfam" id="PF08478">
    <property type="entry name" value="POTRA_1"/>
    <property type="match status" value="1"/>
</dbReference>
<feature type="compositionally biased region" description="Gly residues" evidence="6">
    <location>
        <begin position="134"/>
        <end position="150"/>
    </location>
</feature>
<keyword evidence="11" id="KW-1185">Reference proteome</keyword>
<dbReference type="Gene3D" id="3.40.50.10960">
    <property type="match status" value="1"/>
</dbReference>
<protein>
    <recommendedName>
        <fullName evidence="12">Cell division protein FtsQ</fullName>
    </recommendedName>
</protein>
<sequence length="414" mass="42575">MAVRKPRKPATPKAAPGSGGAGAASRPARPAAGSGVQPPADPGKRTGEGHRNPDPPKRSSGPRGAGQEPSGAEPGTVRINSGKVTAMGVKSSTATSATKALPEPPEGSSGKTGAGWRALAWGKTGRVSEREAGGRSGGSGRPAAGGGTIAGGSRPAAKPTRQRKAVTASSVDDAARTVVAFPESPRRKLRRRLLIGGATAIVLFVGLLAVLVFSPVLAVQAVSVSGTDLTPKAQVVAALEPLKGKPLPQVSDKEVRALLSKFPAVHDVAVEAKPPSELGVKVIEHPPVALLETGKKFALVNSDGKRLATVGKRTDAELPLIDDSTVADDREIFRTLTTVLGALPQDVLAELEHASAKTVDSVQLQLTNGKKVIWGNADQLDLKAKVFEVLLKAEEPEGGITVYDVSTPTRPVTR</sequence>